<comment type="caution">
    <text evidence="1">The sequence shown here is derived from an EMBL/GenBank/DDBJ whole genome shotgun (WGS) entry which is preliminary data.</text>
</comment>
<dbReference type="Proteomes" id="UP000821845">
    <property type="component" value="Chromosome 2"/>
</dbReference>
<organism evidence="1 2">
    <name type="scientific">Hyalomma asiaticum</name>
    <name type="common">Tick</name>
    <dbReference type="NCBI Taxonomy" id="266040"/>
    <lineage>
        <taxon>Eukaryota</taxon>
        <taxon>Metazoa</taxon>
        <taxon>Ecdysozoa</taxon>
        <taxon>Arthropoda</taxon>
        <taxon>Chelicerata</taxon>
        <taxon>Arachnida</taxon>
        <taxon>Acari</taxon>
        <taxon>Parasitiformes</taxon>
        <taxon>Ixodida</taxon>
        <taxon>Ixodoidea</taxon>
        <taxon>Ixodidae</taxon>
        <taxon>Hyalomminae</taxon>
        <taxon>Hyalomma</taxon>
    </lineage>
</organism>
<evidence type="ECO:0000313" key="1">
    <source>
        <dbReference type="EMBL" id="KAH6939969.1"/>
    </source>
</evidence>
<protein>
    <submittedName>
        <fullName evidence="1">Uncharacterized protein</fullName>
    </submittedName>
</protein>
<dbReference type="EMBL" id="CM023482">
    <property type="protein sequence ID" value="KAH6939969.1"/>
    <property type="molecule type" value="Genomic_DNA"/>
</dbReference>
<name>A0ACB7T4X3_HYAAI</name>
<sequence>MELWSSVTEQQLSKAHCNDCRMAEAVLQNILLSRGLDPVPFSVPQRNLLGSFAKVKVVNGTLQGLSRLRQSGDIAARIDDCGVRVFADVTISNLTIILNVTVTTFMGDAMAIVRINISARVVFNIVE</sequence>
<keyword evidence="2" id="KW-1185">Reference proteome</keyword>
<accession>A0ACB7T4X3</accession>
<proteinExistence type="predicted"/>
<evidence type="ECO:0000313" key="2">
    <source>
        <dbReference type="Proteomes" id="UP000821845"/>
    </source>
</evidence>
<gene>
    <name evidence="1" type="ORF">HPB50_022999</name>
</gene>
<reference evidence="1" key="1">
    <citation type="submission" date="2020-05" db="EMBL/GenBank/DDBJ databases">
        <title>Large-scale comparative analyses of tick genomes elucidate their genetic diversity and vector capacities.</title>
        <authorList>
            <person name="Jia N."/>
            <person name="Wang J."/>
            <person name="Shi W."/>
            <person name="Du L."/>
            <person name="Sun Y."/>
            <person name="Zhan W."/>
            <person name="Jiang J."/>
            <person name="Wang Q."/>
            <person name="Zhang B."/>
            <person name="Ji P."/>
            <person name="Sakyi L.B."/>
            <person name="Cui X."/>
            <person name="Yuan T."/>
            <person name="Jiang B."/>
            <person name="Yang W."/>
            <person name="Lam T.T.-Y."/>
            <person name="Chang Q."/>
            <person name="Ding S."/>
            <person name="Wang X."/>
            <person name="Zhu J."/>
            <person name="Ruan X."/>
            <person name="Zhao L."/>
            <person name="Wei J."/>
            <person name="Que T."/>
            <person name="Du C."/>
            <person name="Cheng J."/>
            <person name="Dai P."/>
            <person name="Han X."/>
            <person name="Huang E."/>
            <person name="Gao Y."/>
            <person name="Liu J."/>
            <person name="Shao H."/>
            <person name="Ye R."/>
            <person name="Li L."/>
            <person name="Wei W."/>
            <person name="Wang X."/>
            <person name="Wang C."/>
            <person name="Yang T."/>
            <person name="Huo Q."/>
            <person name="Li W."/>
            <person name="Guo W."/>
            <person name="Chen H."/>
            <person name="Zhou L."/>
            <person name="Ni X."/>
            <person name="Tian J."/>
            <person name="Zhou Y."/>
            <person name="Sheng Y."/>
            <person name="Liu T."/>
            <person name="Pan Y."/>
            <person name="Xia L."/>
            <person name="Li J."/>
            <person name="Zhao F."/>
            <person name="Cao W."/>
        </authorList>
    </citation>
    <scope>NUCLEOTIDE SEQUENCE</scope>
    <source>
        <strain evidence="1">Hyas-2018</strain>
    </source>
</reference>